<name>A0A369TV25_9RHOB</name>
<dbReference type="Proteomes" id="UP000253977">
    <property type="component" value="Unassembled WGS sequence"/>
</dbReference>
<dbReference type="OrthoDB" id="7742354at2"/>
<sequence length="368" mass="38296">MANVGVIYIGTFLSADTDEGNWTNENDGVFAGTHGKTALRSLRIDVTTPQGDGVAYDDDLGQSASQITYDLGGGPVTALQDSVASYTVDILLGDGSTLSTVVNVIQLTDGATFINENSGGVVLDGLNIQSITLGTVVQDDASGWFTARSVDGAQVVCFGRGTRISVPGGTARVEALRPGDLVETLDMGAQPVIWAARTRAAGFGATAPVRIAAGALGSGLPRSPLVVSPQHRILLRSPIVQRVVGHGEAFVAAKWLCGLPGIVRAPDFAPVSYHHVLLARHAVLLAEGAPAESFFPGPASIGALSTRDAADLLGILDRLGAPLALCRVVVPKGRRSELVARHARNGQPLLRSPPVPVRHRLLRGLQVP</sequence>
<dbReference type="InterPro" id="IPR036844">
    <property type="entry name" value="Hint_dom_sf"/>
</dbReference>
<organism evidence="2 3">
    <name type="scientific">Thalassococcus profundi</name>
    <dbReference type="NCBI Taxonomy" id="2282382"/>
    <lineage>
        <taxon>Bacteria</taxon>
        <taxon>Pseudomonadati</taxon>
        <taxon>Pseudomonadota</taxon>
        <taxon>Alphaproteobacteria</taxon>
        <taxon>Rhodobacterales</taxon>
        <taxon>Roseobacteraceae</taxon>
        <taxon>Thalassococcus</taxon>
    </lineage>
</organism>
<evidence type="ECO:0000313" key="2">
    <source>
        <dbReference type="EMBL" id="RDD66796.1"/>
    </source>
</evidence>
<evidence type="ECO:0000259" key="1">
    <source>
        <dbReference type="Pfam" id="PF13403"/>
    </source>
</evidence>
<keyword evidence="3" id="KW-1185">Reference proteome</keyword>
<proteinExistence type="predicted"/>
<evidence type="ECO:0000313" key="3">
    <source>
        <dbReference type="Proteomes" id="UP000253977"/>
    </source>
</evidence>
<dbReference type="Pfam" id="PF13403">
    <property type="entry name" value="Hint_2"/>
    <property type="match status" value="1"/>
</dbReference>
<dbReference type="SUPFAM" id="SSF51294">
    <property type="entry name" value="Hedgehog/intein (Hint) domain"/>
    <property type="match status" value="1"/>
</dbReference>
<gene>
    <name evidence="2" type="ORF">DU478_07535</name>
</gene>
<dbReference type="RefSeq" id="WP_114510342.1">
    <property type="nucleotide sequence ID" value="NZ_QPMK01000004.1"/>
</dbReference>
<dbReference type="EMBL" id="QPMK01000004">
    <property type="protein sequence ID" value="RDD66796.1"/>
    <property type="molecule type" value="Genomic_DNA"/>
</dbReference>
<comment type="caution">
    <text evidence="2">The sequence shown here is derived from an EMBL/GenBank/DDBJ whole genome shotgun (WGS) entry which is preliminary data.</text>
</comment>
<dbReference type="AlphaFoldDB" id="A0A369TV25"/>
<dbReference type="InterPro" id="IPR028992">
    <property type="entry name" value="Hedgehog/Intein_dom"/>
</dbReference>
<accession>A0A369TV25</accession>
<protein>
    <recommendedName>
        <fullName evidence="1">Hedgehog/Intein (Hint) domain-containing protein</fullName>
    </recommendedName>
</protein>
<reference evidence="2 3" key="1">
    <citation type="submission" date="2018-07" db="EMBL/GenBank/DDBJ databases">
        <title>Thalassococcus profundi sp. nov., a marine bacterium isolated from deep seawater of Okinawa Trough.</title>
        <authorList>
            <person name="Yu M."/>
        </authorList>
    </citation>
    <scope>NUCLEOTIDE SEQUENCE [LARGE SCALE GENOMIC DNA]</scope>
    <source>
        <strain evidence="2 3">WRAS1</strain>
    </source>
</reference>
<feature type="domain" description="Hedgehog/Intein (Hint)" evidence="1">
    <location>
        <begin position="156"/>
        <end position="297"/>
    </location>
</feature>